<organism evidence="2 3">
    <name type="scientific">Candidatus Woesebacteria bacterium GW2011_GWA1_39_12</name>
    <dbReference type="NCBI Taxonomy" id="1618549"/>
    <lineage>
        <taxon>Bacteria</taxon>
        <taxon>Candidatus Woeseibacteriota</taxon>
    </lineage>
</organism>
<dbReference type="EMBL" id="LBWA01000008">
    <property type="protein sequence ID" value="KKQ97782.1"/>
    <property type="molecule type" value="Genomic_DNA"/>
</dbReference>
<keyword evidence="1" id="KW-0812">Transmembrane</keyword>
<sequence length="77" mass="8709">MYQPERRSKLYLLIIAAIASLIGWAFFTFYRPIVIEAGCSEIAANTSSVLGKRNSDIDAFFSYDNTKHRCLEDLGDN</sequence>
<comment type="caution">
    <text evidence="2">The sequence shown here is derived from an EMBL/GenBank/DDBJ whole genome shotgun (WGS) entry which is preliminary data.</text>
</comment>
<name>A0A0G0M392_9BACT</name>
<evidence type="ECO:0000256" key="1">
    <source>
        <dbReference type="SAM" id="Phobius"/>
    </source>
</evidence>
<keyword evidence="1" id="KW-0472">Membrane</keyword>
<dbReference type="Proteomes" id="UP000034325">
    <property type="component" value="Unassembled WGS sequence"/>
</dbReference>
<accession>A0A0G0M392</accession>
<gene>
    <name evidence="2" type="ORF">UT23_C0008G0055</name>
</gene>
<proteinExistence type="predicted"/>
<evidence type="ECO:0000313" key="3">
    <source>
        <dbReference type="Proteomes" id="UP000034325"/>
    </source>
</evidence>
<evidence type="ECO:0000313" key="2">
    <source>
        <dbReference type="EMBL" id="KKQ97782.1"/>
    </source>
</evidence>
<protein>
    <submittedName>
        <fullName evidence="2">Uncharacterized protein</fullName>
    </submittedName>
</protein>
<feature type="transmembrane region" description="Helical" evidence="1">
    <location>
        <begin position="12"/>
        <end position="30"/>
    </location>
</feature>
<dbReference type="AlphaFoldDB" id="A0A0G0M392"/>
<keyword evidence="1" id="KW-1133">Transmembrane helix</keyword>
<reference evidence="2 3" key="1">
    <citation type="journal article" date="2015" name="Nature">
        <title>rRNA introns, odd ribosomes, and small enigmatic genomes across a large radiation of phyla.</title>
        <authorList>
            <person name="Brown C.T."/>
            <person name="Hug L.A."/>
            <person name="Thomas B.C."/>
            <person name="Sharon I."/>
            <person name="Castelle C.J."/>
            <person name="Singh A."/>
            <person name="Wilkins M.J."/>
            <person name="Williams K.H."/>
            <person name="Banfield J.F."/>
        </authorList>
    </citation>
    <scope>NUCLEOTIDE SEQUENCE [LARGE SCALE GENOMIC DNA]</scope>
</reference>